<feature type="transmembrane region" description="Helical" evidence="8">
    <location>
        <begin position="141"/>
        <end position="160"/>
    </location>
</feature>
<comment type="subcellular location">
    <subcellularLocation>
        <location evidence="2">Endomembrane system</location>
        <topology evidence="2">Multi-pass membrane protein</topology>
    </subcellularLocation>
    <subcellularLocation>
        <location evidence="6">Membrane</location>
        <topology evidence="6">Multi-pass membrane protein</topology>
    </subcellularLocation>
</comment>
<dbReference type="InterPro" id="IPR018393">
    <property type="entry name" value="NADHpl_OxRdtase_5_subgr"/>
</dbReference>
<proteinExistence type="predicted"/>
<dbReference type="PANTHER" id="PTHR42829">
    <property type="entry name" value="NADH-UBIQUINONE OXIDOREDUCTASE CHAIN 5"/>
    <property type="match status" value="1"/>
</dbReference>
<evidence type="ECO:0000256" key="5">
    <source>
        <dbReference type="ARBA" id="ARBA00023136"/>
    </source>
</evidence>
<feature type="transmembrane region" description="Helical" evidence="8">
    <location>
        <begin position="6"/>
        <end position="23"/>
    </location>
</feature>
<protein>
    <submittedName>
        <fullName evidence="11">NADH-quinone oxidoreductase subunit L</fullName>
    </submittedName>
</protein>
<evidence type="ECO:0000313" key="12">
    <source>
        <dbReference type="Proteomes" id="UP001589920"/>
    </source>
</evidence>
<accession>A0ABV6T3N3</accession>
<comment type="caution">
    <text evidence="11">The sequence shown here is derived from an EMBL/GenBank/DDBJ whole genome shotgun (WGS) entry which is preliminary data.</text>
</comment>
<name>A0ABV6T3N3_9RHOB</name>
<evidence type="ECO:0000256" key="6">
    <source>
        <dbReference type="RuleBase" id="RU000320"/>
    </source>
</evidence>
<feature type="transmembrane region" description="Helical" evidence="8">
    <location>
        <begin position="385"/>
        <end position="407"/>
    </location>
</feature>
<dbReference type="Proteomes" id="UP001589920">
    <property type="component" value="Unassembled WGS sequence"/>
</dbReference>
<organism evidence="11 12">
    <name type="scientific">Paracoccus panacisoli</name>
    <dbReference type="NCBI Taxonomy" id="1510163"/>
    <lineage>
        <taxon>Bacteria</taxon>
        <taxon>Pseudomonadati</taxon>
        <taxon>Pseudomonadota</taxon>
        <taxon>Alphaproteobacteria</taxon>
        <taxon>Rhodobacterales</taxon>
        <taxon>Paracoccaceae</taxon>
        <taxon>Paracoccus</taxon>
    </lineage>
</organism>
<dbReference type="NCBIfam" id="TIGR01974">
    <property type="entry name" value="NDH_I_L"/>
    <property type="match status" value="1"/>
</dbReference>
<evidence type="ECO:0000256" key="7">
    <source>
        <dbReference type="SAM" id="MobiDB-lite"/>
    </source>
</evidence>
<feature type="domain" description="NADH-Ubiquinone oxidoreductase (complex I) chain 5 N-terminal" evidence="10">
    <location>
        <begin position="62"/>
        <end position="108"/>
    </location>
</feature>
<feature type="transmembrane region" description="Helical" evidence="8">
    <location>
        <begin position="79"/>
        <end position="97"/>
    </location>
</feature>
<dbReference type="NCBIfam" id="NF005141">
    <property type="entry name" value="PRK06590.1"/>
    <property type="match status" value="1"/>
</dbReference>
<keyword evidence="3 6" id="KW-0812">Transmembrane</keyword>
<feature type="transmembrane region" description="Helical" evidence="8">
    <location>
        <begin position="288"/>
        <end position="309"/>
    </location>
</feature>
<feature type="transmembrane region" description="Helical" evidence="8">
    <location>
        <begin position="172"/>
        <end position="193"/>
    </location>
</feature>
<dbReference type="Pfam" id="PF00662">
    <property type="entry name" value="Proton_antipo_N"/>
    <property type="match status" value="1"/>
</dbReference>
<dbReference type="PRINTS" id="PR01435">
    <property type="entry name" value="NPOXDRDTASE5"/>
</dbReference>
<feature type="transmembrane region" description="Helical" evidence="8">
    <location>
        <begin position="749"/>
        <end position="769"/>
    </location>
</feature>
<evidence type="ECO:0000259" key="9">
    <source>
        <dbReference type="Pfam" id="PF00361"/>
    </source>
</evidence>
<reference evidence="11 12" key="1">
    <citation type="submission" date="2024-09" db="EMBL/GenBank/DDBJ databases">
        <authorList>
            <person name="Sun Q."/>
            <person name="Mori K."/>
        </authorList>
    </citation>
    <scope>NUCLEOTIDE SEQUENCE [LARGE SCALE GENOMIC DNA]</scope>
    <source>
        <strain evidence="11 12">KCTC 42086</strain>
    </source>
</reference>
<feature type="transmembrane region" description="Helical" evidence="8">
    <location>
        <begin position="344"/>
        <end position="364"/>
    </location>
</feature>
<evidence type="ECO:0000256" key="2">
    <source>
        <dbReference type="ARBA" id="ARBA00004127"/>
    </source>
</evidence>
<feature type="transmembrane region" description="Helical" evidence="8">
    <location>
        <begin position="226"/>
        <end position="248"/>
    </location>
</feature>
<feature type="transmembrane region" description="Helical" evidence="8">
    <location>
        <begin position="30"/>
        <end position="50"/>
    </location>
</feature>
<evidence type="ECO:0000313" key="11">
    <source>
        <dbReference type="EMBL" id="MFC0811232.1"/>
    </source>
</evidence>
<gene>
    <name evidence="11" type="primary">nuoL</name>
    <name evidence="11" type="ORF">ACFHYO_03770</name>
</gene>
<dbReference type="InterPro" id="IPR001750">
    <property type="entry name" value="ND/Mrp_TM"/>
</dbReference>
<dbReference type="Gene3D" id="1.20.5.2700">
    <property type="match status" value="1"/>
</dbReference>
<dbReference type="EMBL" id="JBHMQU010000015">
    <property type="protein sequence ID" value="MFC0811232.1"/>
    <property type="molecule type" value="Genomic_DNA"/>
</dbReference>
<keyword evidence="12" id="KW-1185">Reference proteome</keyword>
<evidence type="ECO:0000256" key="8">
    <source>
        <dbReference type="SAM" id="Phobius"/>
    </source>
</evidence>
<comment type="function">
    <text evidence="1">NDH-1 shuttles electrons from NADH, via FMN and iron-sulfur (Fe-S) centers, to quinones in the respiratory chain. The immediate electron acceptor for the enzyme in this species is believed to be ubiquinone. Couples the redox reaction to proton translocation (for every two electrons transferred, four hydrogen ions are translocated across the cytoplasmic membrane), and thus conserves the redox energy in a proton gradient.</text>
</comment>
<feature type="transmembrane region" description="Helical" evidence="8">
    <location>
        <begin position="521"/>
        <end position="542"/>
    </location>
</feature>
<evidence type="ECO:0000259" key="10">
    <source>
        <dbReference type="Pfam" id="PF00662"/>
    </source>
</evidence>
<sequence length="773" mass="84077">MEKFIVFGPLAASIIAGFGWRVMSEKGAQVLTTAVLFVACALSWIVFLGFDGTPRHIPVMDWIVSGDFHAEWALRIDRLTAIMLIVVTTVSALVHLYSMGYMAHDDNWTEDEPYKARFFAYLSFFTFAMLMLVTADNLLQMFFGWEGVGVASYLLIGFYYKKPSANAAAMKAFIVNRVGDFGFLLGIFAIYWLTGTIRFDEIFAQVPQIAQTQVPFLWTEWNAANLIGVLLFIGAMGKSAQLGLHTWLPDAMEGPTPVSALIHAATMVTAGVFLVCRMSPLYEFAPDAKNFIVLIGAATAFFAATVGLVQNDIKRVIAYSTCSQLGYMFVAAGVGVYSVAMFHLLTHAFFKAMLFLGAGSVIHAMHHEQDLRNYGGLRKKIPYTFWAMLIGTLAITGVGIPLTTIGFAGYLSKDAVIESAFASGHAYAFWLLVIAALFTSFYSWRLMFLTFWGAPRPQQVWDAEIKAEEEVQPHGLAAGHGHGAHATHDAHGDHAAHGAHDDHGHHGGLHAYEHAHESPPVMLIPLAALAVGAIFSGMVWYAPFFGSHERVAEFFHMGHGGHEIAAADHAAPVATDPADHATAPAETAHAAPVHAAPAEGAAAALEGAAADQPAGTVNTAVPAPVGGAIYMHPDNHVLDEAHHSPVWVKVAPFFAMLAGLALAWMMYIRHPGSAAQLGAMQRPLYRFLLNKWYFDEIYDFLFVRPARWLGRALWTGGDGRTIDGAINGLAMGLIPRLTHFAGRVQSGYLFHYAFGMVLGLVGLLIWVMARSVN</sequence>
<evidence type="ECO:0000256" key="1">
    <source>
        <dbReference type="ARBA" id="ARBA00002378"/>
    </source>
</evidence>
<feature type="transmembrane region" description="Helical" evidence="8">
    <location>
        <begin position="260"/>
        <end position="282"/>
    </location>
</feature>
<dbReference type="PANTHER" id="PTHR42829:SF2">
    <property type="entry name" value="NADH-UBIQUINONE OXIDOREDUCTASE CHAIN 5"/>
    <property type="match status" value="1"/>
</dbReference>
<feature type="transmembrane region" description="Helical" evidence="8">
    <location>
        <begin position="646"/>
        <end position="667"/>
    </location>
</feature>
<evidence type="ECO:0000256" key="4">
    <source>
        <dbReference type="ARBA" id="ARBA00022989"/>
    </source>
</evidence>
<feature type="compositionally biased region" description="Basic and acidic residues" evidence="7">
    <location>
        <begin position="486"/>
        <end position="511"/>
    </location>
</feature>
<dbReference type="Pfam" id="PF00361">
    <property type="entry name" value="Proton_antipo_M"/>
    <property type="match status" value="1"/>
</dbReference>
<keyword evidence="5 8" id="KW-0472">Membrane</keyword>
<feature type="domain" description="NADH:quinone oxidoreductase/Mrp antiporter transmembrane" evidence="9">
    <location>
        <begin position="135"/>
        <end position="439"/>
    </location>
</feature>
<dbReference type="PRINTS" id="PR01434">
    <property type="entry name" value="NADHDHGNASE5"/>
</dbReference>
<dbReference type="RefSeq" id="WP_394318481.1">
    <property type="nucleotide sequence ID" value="NZ_JBHMQU010000015.1"/>
</dbReference>
<feature type="region of interest" description="Disordered" evidence="7">
    <location>
        <begin position="476"/>
        <end position="511"/>
    </location>
</feature>
<feature type="transmembrane region" description="Helical" evidence="8">
    <location>
        <begin position="316"/>
        <end position="338"/>
    </location>
</feature>
<dbReference type="InterPro" id="IPR001516">
    <property type="entry name" value="Proton_antipo_N"/>
</dbReference>
<feature type="transmembrane region" description="Helical" evidence="8">
    <location>
        <begin position="427"/>
        <end position="448"/>
    </location>
</feature>
<feature type="transmembrane region" description="Helical" evidence="8">
    <location>
        <begin position="118"/>
        <end position="135"/>
    </location>
</feature>
<dbReference type="InterPro" id="IPR003945">
    <property type="entry name" value="NU5C-like"/>
</dbReference>
<keyword evidence="4 8" id="KW-1133">Transmembrane helix</keyword>
<evidence type="ECO:0000256" key="3">
    <source>
        <dbReference type="ARBA" id="ARBA00022692"/>
    </source>
</evidence>